<evidence type="ECO:0000256" key="1">
    <source>
        <dbReference type="SAM" id="Phobius"/>
    </source>
</evidence>
<feature type="transmembrane region" description="Helical" evidence="1">
    <location>
        <begin position="190"/>
        <end position="208"/>
    </location>
</feature>
<gene>
    <name evidence="2" type="ORF">FNV33_05295</name>
</gene>
<organism evidence="2 3">
    <name type="scientific">Dolosigranulum pigrum</name>
    <dbReference type="NCBI Taxonomy" id="29394"/>
    <lineage>
        <taxon>Bacteria</taxon>
        <taxon>Bacillati</taxon>
        <taxon>Bacillota</taxon>
        <taxon>Bacilli</taxon>
        <taxon>Lactobacillales</taxon>
        <taxon>Carnobacteriaceae</taxon>
        <taxon>Dolosigranulum</taxon>
    </lineage>
</organism>
<keyword evidence="1" id="KW-0472">Membrane</keyword>
<name>A0A516GJB3_9LACT</name>
<dbReference type="Proteomes" id="UP000315953">
    <property type="component" value="Chromosome"/>
</dbReference>
<keyword evidence="1" id="KW-1133">Transmembrane helix</keyword>
<dbReference type="EMBL" id="CP041626">
    <property type="protein sequence ID" value="QDO91500.1"/>
    <property type="molecule type" value="Genomic_DNA"/>
</dbReference>
<dbReference type="KEGG" id="dpm:FNV33_05295"/>
<sequence length="326" mass="37345">MDFINEVVRFIKNNIKKMIVWSLGLSVILIGVLVAGSLLGKNGRDYKSKDDQAVSEYYEQQFSFLVEDSQGDVVNNPELIEEELKLTGLVKEIEASYDVTLVPELVDADQNITITSNDSGLHQLTISLPDQQKSNEIAHLFRDLVVGKKLKVLEDRKVSLIGDVRLLQDEEKILENTRGINGMKYLTTKYILLMIIISISLSIVFIIIKEWLSPTLNYVFSYDADKHEQLIVLSKQEIEENPDNFQSLLLQDDHTLWLAERDPIILANDTLATVSKVTPNDIQNLSKAVIVIEPFYTKKQWYKEQLQLCKWHQLPMSILQLNDLKK</sequence>
<proteinExistence type="predicted"/>
<keyword evidence="1" id="KW-0812">Transmembrane</keyword>
<accession>A0A516GJB3</accession>
<evidence type="ECO:0000313" key="2">
    <source>
        <dbReference type="EMBL" id="QDO91500.1"/>
    </source>
</evidence>
<reference evidence="2 3" key="1">
    <citation type="submission" date="2019-07" db="EMBL/GenBank/DDBJ databases">
        <title>Genome assembly of a nasal isolate of Dolosigranulum pigrum from a chronic sinusitis patient.</title>
        <authorList>
            <person name="Baig S."/>
            <person name="Overballe-Petersen S."/>
            <person name="Kaspar U."/>
            <person name="Rendboe A."/>
            <person name="de Man T."/>
            <person name="Liu C."/>
            <person name="Price L.B."/>
            <person name="Stegger M."/>
            <person name="Becker K."/>
            <person name="Skytt Andersen P."/>
        </authorList>
    </citation>
    <scope>NUCLEOTIDE SEQUENCE [LARGE SCALE GENOMIC DNA]</scope>
    <source>
        <strain evidence="2 3">83VPs-KB5</strain>
    </source>
</reference>
<dbReference type="AlphaFoldDB" id="A0A516GJB3"/>
<feature type="transmembrane region" description="Helical" evidence="1">
    <location>
        <begin position="18"/>
        <end position="39"/>
    </location>
</feature>
<protein>
    <submittedName>
        <fullName evidence="2">Uncharacterized protein</fullName>
    </submittedName>
</protein>
<dbReference type="RefSeq" id="WP_143333469.1">
    <property type="nucleotide sequence ID" value="NZ_CP041626.1"/>
</dbReference>
<evidence type="ECO:0000313" key="3">
    <source>
        <dbReference type="Proteomes" id="UP000315953"/>
    </source>
</evidence>